<protein>
    <submittedName>
        <fullName evidence="1">Uncharacterized protein</fullName>
    </submittedName>
</protein>
<comment type="caution">
    <text evidence="1">The sequence shown here is derived from an EMBL/GenBank/DDBJ whole genome shotgun (WGS) entry which is preliminary data.</text>
</comment>
<evidence type="ECO:0000313" key="2">
    <source>
        <dbReference type="Proteomes" id="UP000825729"/>
    </source>
</evidence>
<proteinExistence type="predicted"/>
<evidence type="ECO:0000313" key="1">
    <source>
        <dbReference type="EMBL" id="KAG9444553.1"/>
    </source>
</evidence>
<sequence length="90" mass="10901">MKDKFDVDITNKDHKIIIYDIMQAVFRRYRNQLAAWYKKHGGKKEDICDNVFTSEWYKLKTLHLKLVLLMRHRLSRMFLAIGRAMSKVRN</sequence>
<dbReference type="AlphaFoldDB" id="A0AAV7E797"/>
<organism evidence="1 2">
    <name type="scientific">Aristolochia fimbriata</name>
    <name type="common">White veined hardy Dutchman's pipe vine</name>
    <dbReference type="NCBI Taxonomy" id="158543"/>
    <lineage>
        <taxon>Eukaryota</taxon>
        <taxon>Viridiplantae</taxon>
        <taxon>Streptophyta</taxon>
        <taxon>Embryophyta</taxon>
        <taxon>Tracheophyta</taxon>
        <taxon>Spermatophyta</taxon>
        <taxon>Magnoliopsida</taxon>
        <taxon>Magnoliidae</taxon>
        <taxon>Piperales</taxon>
        <taxon>Aristolochiaceae</taxon>
        <taxon>Aristolochia</taxon>
    </lineage>
</organism>
<keyword evidence="2" id="KW-1185">Reference proteome</keyword>
<accession>A0AAV7E797</accession>
<dbReference type="EMBL" id="JAINDJ010000006">
    <property type="protein sequence ID" value="KAG9444553.1"/>
    <property type="molecule type" value="Genomic_DNA"/>
</dbReference>
<name>A0AAV7E797_ARIFI</name>
<gene>
    <name evidence="1" type="ORF">H6P81_015893</name>
</gene>
<reference evidence="1 2" key="1">
    <citation type="submission" date="2021-07" db="EMBL/GenBank/DDBJ databases">
        <title>The Aristolochia fimbriata genome: insights into angiosperm evolution, floral development and chemical biosynthesis.</title>
        <authorList>
            <person name="Jiao Y."/>
        </authorList>
    </citation>
    <scope>NUCLEOTIDE SEQUENCE [LARGE SCALE GENOMIC DNA]</scope>
    <source>
        <strain evidence="1">IBCAS-2021</strain>
        <tissue evidence="1">Leaf</tissue>
    </source>
</reference>
<dbReference type="Proteomes" id="UP000825729">
    <property type="component" value="Unassembled WGS sequence"/>
</dbReference>